<evidence type="ECO:0000256" key="3">
    <source>
        <dbReference type="ARBA" id="ARBA00023315"/>
    </source>
</evidence>
<dbReference type="InterPro" id="IPR011004">
    <property type="entry name" value="Trimer_LpxA-like_sf"/>
</dbReference>
<name>A0A965ZHD5_9SPHI</name>
<accession>A0A965ZHD5</accession>
<evidence type="ECO:0000256" key="2">
    <source>
        <dbReference type="ARBA" id="ARBA00022737"/>
    </source>
</evidence>
<dbReference type="Pfam" id="PF00132">
    <property type="entry name" value="Hexapep"/>
    <property type="match status" value="1"/>
</dbReference>
<proteinExistence type="predicted"/>
<reference evidence="4" key="2">
    <citation type="submission" date="2020-10" db="EMBL/GenBank/DDBJ databases">
        <title>Mucilaginibacter sp. nov., isolated from soil.</title>
        <authorList>
            <person name="Jeon C.O."/>
        </authorList>
    </citation>
    <scope>NUCLEOTIDE SEQUENCE</scope>
    <source>
        <strain evidence="4">R11</strain>
    </source>
</reference>
<organism evidence="4 5">
    <name type="scientific">Mucilaginibacter agri</name>
    <dbReference type="NCBI Taxonomy" id="2695265"/>
    <lineage>
        <taxon>Bacteria</taxon>
        <taxon>Pseudomonadati</taxon>
        <taxon>Bacteroidota</taxon>
        <taxon>Sphingobacteriia</taxon>
        <taxon>Sphingobacteriales</taxon>
        <taxon>Sphingobacteriaceae</taxon>
        <taxon>Mucilaginibacter</taxon>
    </lineage>
</organism>
<evidence type="ECO:0000256" key="1">
    <source>
        <dbReference type="ARBA" id="ARBA00022679"/>
    </source>
</evidence>
<dbReference type="Proteomes" id="UP000638732">
    <property type="component" value="Unassembled WGS sequence"/>
</dbReference>
<protein>
    <submittedName>
        <fullName evidence="4">Acyltransferase</fullName>
    </submittedName>
</protein>
<keyword evidence="3 4" id="KW-0012">Acyltransferase</keyword>
<dbReference type="InterPro" id="IPR001451">
    <property type="entry name" value="Hexapep"/>
</dbReference>
<gene>
    <name evidence="4" type="ORF">GSY63_15365</name>
</gene>
<dbReference type="PANTHER" id="PTHR23416">
    <property type="entry name" value="SIALIC ACID SYNTHASE-RELATED"/>
    <property type="match status" value="1"/>
</dbReference>
<dbReference type="PANTHER" id="PTHR23416:SF78">
    <property type="entry name" value="LIPOPOLYSACCHARIDE BIOSYNTHESIS O-ACETYL TRANSFERASE WBBJ-RELATED"/>
    <property type="match status" value="1"/>
</dbReference>
<dbReference type="SUPFAM" id="SSF51161">
    <property type="entry name" value="Trimeric LpxA-like enzymes"/>
    <property type="match status" value="1"/>
</dbReference>
<reference evidence="4" key="1">
    <citation type="submission" date="2020-01" db="EMBL/GenBank/DDBJ databases">
        <authorList>
            <person name="Seo Y.L."/>
        </authorList>
    </citation>
    <scope>NUCLEOTIDE SEQUENCE</scope>
    <source>
        <strain evidence="4">R11</strain>
    </source>
</reference>
<dbReference type="InterPro" id="IPR051159">
    <property type="entry name" value="Hexapeptide_acetyltransf"/>
</dbReference>
<evidence type="ECO:0000313" key="5">
    <source>
        <dbReference type="Proteomes" id="UP000638732"/>
    </source>
</evidence>
<dbReference type="GO" id="GO:0016746">
    <property type="term" value="F:acyltransferase activity"/>
    <property type="evidence" value="ECO:0007669"/>
    <property type="project" value="UniProtKB-KW"/>
</dbReference>
<keyword evidence="2" id="KW-0677">Repeat</keyword>
<dbReference type="AlphaFoldDB" id="A0A965ZHD5"/>
<keyword evidence="1" id="KW-0808">Transferase</keyword>
<comment type="caution">
    <text evidence="4">The sequence shown here is derived from an EMBL/GenBank/DDBJ whole genome shotgun (WGS) entry which is preliminary data.</text>
</comment>
<sequence>MLLNKLGDNFAFEYPVILKGPQYIEIGDRFSSRSHFRIEAWDKFQDSTYTPEIKIGNNVIFNFNCHLGSINLIKIGNNVLVGSNVLITDHTHGEVTNSALAIIPSERPLYSKGAVIIEDNVWIGENVSILGNVHIGENSIIGANSVVTSNVPANCVVGGIPSKIIKRLV</sequence>
<dbReference type="EMBL" id="WWEO01000043">
    <property type="protein sequence ID" value="NCD70745.1"/>
    <property type="molecule type" value="Genomic_DNA"/>
</dbReference>
<dbReference type="CDD" id="cd04647">
    <property type="entry name" value="LbH_MAT_like"/>
    <property type="match status" value="1"/>
</dbReference>
<keyword evidence="5" id="KW-1185">Reference proteome</keyword>
<dbReference type="InterPro" id="IPR018357">
    <property type="entry name" value="Hexapep_transf_CS"/>
</dbReference>
<dbReference type="PROSITE" id="PS00101">
    <property type="entry name" value="HEXAPEP_TRANSFERASES"/>
    <property type="match status" value="1"/>
</dbReference>
<dbReference type="Gene3D" id="2.160.10.10">
    <property type="entry name" value="Hexapeptide repeat proteins"/>
    <property type="match status" value="1"/>
</dbReference>
<evidence type="ECO:0000313" key="4">
    <source>
        <dbReference type="EMBL" id="NCD70745.1"/>
    </source>
</evidence>